<dbReference type="PANTHER" id="PTHR48228:SF4">
    <property type="entry name" value="BLR3030 PROTEIN"/>
    <property type="match status" value="1"/>
</dbReference>
<name>A0ABS4X4S9_9MICO</name>
<comment type="caution">
    <text evidence="1">The sequence shown here is derived from an EMBL/GenBank/DDBJ whole genome shotgun (WGS) entry which is preliminary data.</text>
</comment>
<dbReference type="PANTHER" id="PTHR48228">
    <property type="entry name" value="SUCCINYL-COA--D-CITRAMALATE COA-TRANSFERASE"/>
    <property type="match status" value="1"/>
</dbReference>
<dbReference type="EMBL" id="JAGIOD010000002">
    <property type="protein sequence ID" value="MBP2383243.1"/>
    <property type="molecule type" value="Genomic_DNA"/>
</dbReference>
<evidence type="ECO:0000313" key="2">
    <source>
        <dbReference type="Proteomes" id="UP001519290"/>
    </source>
</evidence>
<dbReference type="SUPFAM" id="SSF89796">
    <property type="entry name" value="CoA-transferase family III (CaiB/BaiF)"/>
    <property type="match status" value="2"/>
</dbReference>
<reference evidence="1 2" key="1">
    <citation type="submission" date="2021-03" db="EMBL/GenBank/DDBJ databases">
        <title>Sequencing the genomes of 1000 actinobacteria strains.</title>
        <authorList>
            <person name="Klenk H.-P."/>
        </authorList>
    </citation>
    <scope>NUCLEOTIDE SEQUENCE [LARGE SCALE GENOMIC DNA]</scope>
    <source>
        <strain evidence="1 2">DSM 14566</strain>
    </source>
</reference>
<dbReference type="Proteomes" id="UP001519290">
    <property type="component" value="Unassembled WGS sequence"/>
</dbReference>
<protein>
    <recommendedName>
        <fullName evidence="3">CoA transferase</fullName>
    </recommendedName>
</protein>
<dbReference type="InterPro" id="IPR023606">
    <property type="entry name" value="CoA-Trfase_III_dom_1_sf"/>
</dbReference>
<gene>
    <name evidence="1" type="ORF">JOF43_003232</name>
</gene>
<dbReference type="InterPro" id="IPR003673">
    <property type="entry name" value="CoA-Trfase_fam_III"/>
</dbReference>
<dbReference type="Pfam" id="PF02515">
    <property type="entry name" value="CoA_transf_3"/>
    <property type="match status" value="1"/>
</dbReference>
<dbReference type="Gene3D" id="3.40.50.10540">
    <property type="entry name" value="Crotonobetainyl-coa:carnitine coa-transferase, domain 1"/>
    <property type="match status" value="1"/>
</dbReference>
<sequence>MEHLAWSAVTAVRDAAAELAAARGLDLTIDTTAELVAASFAALENLRMDGHAPTAWGELSGFVAARDGWVRLHGNYPHHATILREVLGADRASLERAVSHRDAAEVEHAIAHAGGIAVAVRTREEWEAHPHARATAEAPWSEVVVRGERPALGHVGAVRVAGEEAAGGRDRAPRSPLRGVRVLDLTRVIAGPTGSQLLACLGADVLRLDPPHRPEILDQHRSTGMGKRSAVVDLRREAERVRTLAAGADVILDGYRPGALAGLGLGTADLEELAPQAILVSLSAWGETGPWGSRAGFDSIVQAATGIADCCGTSDHPGALPVQALDHTTGHLLAAHVLEALARRQAATIHMNLLGAARTLLAAPPAPATPPTPLEVPRVRFDEVDGSLDLVPPPLLIDGRTVERPVGRYGAARPEWIR</sequence>
<keyword evidence="2" id="KW-1185">Reference proteome</keyword>
<accession>A0ABS4X4S9</accession>
<evidence type="ECO:0000313" key="1">
    <source>
        <dbReference type="EMBL" id="MBP2383243.1"/>
    </source>
</evidence>
<dbReference type="InterPro" id="IPR050509">
    <property type="entry name" value="CoA-transferase_III"/>
</dbReference>
<organism evidence="1 2">
    <name type="scientific">Brachybacterium sacelli</name>
    <dbReference type="NCBI Taxonomy" id="173364"/>
    <lineage>
        <taxon>Bacteria</taxon>
        <taxon>Bacillati</taxon>
        <taxon>Actinomycetota</taxon>
        <taxon>Actinomycetes</taxon>
        <taxon>Micrococcales</taxon>
        <taxon>Dermabacteraceae</taxon>
        <taxon>Brachybacterium</taxon>
    </lineage>
</organism>
<dbReference type="RefSeq" id="WP_342592211.1">
    <property type="nucleotide sequence ID" value="NZ_BAAAJW010000005.1"/>
</dbReference>
<evidence type="ECO:0008006" key="3">
    <source>
        <dbReference type="Google" id="ProtNLM"/>
    </source>
</evidence>
<proteinExistence type="predicted"/>